<protein>
    <submittedName>
        <fullName evidence="3">Uncharacterized protein</fullName>
    </submittedName>
</protein>
<sequence length="835" mass="91668">MGPTPSPYPPSYANPQFTGYEGVEGYDNQQKSSDVYRHSQVVTVPSSSWPLPNFRPMTLRWPFLCVIIAVIMGYMAMTEYALQRLPPETGRGEIRPYSDVDPERRKSIEAGGITSTIGLSTGALSVIQTPAPTAPAVLRRRPQDEISPSVEVPPISDPPAPVDQSPNQGTPSDDPTTPDPPSTPSDPDERGKDEITITGSVPKERHGNLETTIPIVETPVEIPTVIGGKSTTITSTSTMKDVVTTVPPTPIYVTPDVATLTDSNGIPTATVTSTPGPISTPTVITTTDNQGRPTVITTDVLATVSVSTLTDSNGVPTATQTFYPSMPTSQTRVIVIRMKRRDYVVGFFLPTILSVLLAIPIRMIDLNVQLYYPFHELTRADGAPASESMLLRMGGIFGLQTAWRALGQKKMLPFLSTLLVWCSAVLIPLSTEAVALKLYSLNGKCSIHNFEGCMMALAVFTIPARATMALLAFMIVLLCFIMISLRKWQSGVAHNPWSIAGMAALTTNPQTRAAIAGLPTRIKDVKYSRIREYLENKNFRLGYFVNARGEVEYGVMIHSESTPLQAPNPGNEDVWEFDEMTKGKKGRRIQNRLPFLMLSVIGRLVFGLFLAGLLVLILYYRFTGGETGFNQFMSSSTFGVRFLFTCFGVIINFFWSSIFEGLAIMSPYQLLASSPQPAERSILLAPPSNSFTGLWSAIKRRHFFLVIVALAASFAEFLPILLNNVPFRVTQTWETSIICTYTSIGTLALMLIVIFASFFIRWPAMPVDPTTVAGAMYYICDSRMVWSFSELSMTGKAERNGRVSRMGAMYEYGAFWGLSGHRRLGVDMVDGSRMG</sequence>
<reference evidence="3 4" key="1">
    <citation type="journal article" date="2014" name="Genome Announc.">
        <title>Draft genome sequence of the pathogenic fungus Scedosporium apiospermum.</title>
        <authorList>
            <person name="Vandeputte P."/>
            <person name="Ghamrawi S."/>
            <person name="Rechenmann M."/>
            <person name="Iltis A."/>
            <person name="Giraud S."/>
            <person name="Fleury M."/>
            <person name="Thornton C."/>
            <person name="Delhaes L."/>
            <person name="Meyer W."/>
            <person name="Papon N."/>
            <person name="Bouchara J.P."/>
        </authorList>
    </citation>
    <scope>NUCLEOTIDE SEQUENCE [LARGE SCALE GENOMIC DNA]</scope>
    <source>
        <strain evidence="3 4">IHEM 14462</strain>
    </source>
</reference>
<feature type="transmembrane region" description="Helical" evidence="2">
    <location>
        <begin position="456"/>
        <end position="483"/>
    </location>
</feature>
<organism evidence="3 4">
    <name type="scientific">Pseudallescheria apiosperma</name>
    <name type="common">Scedosporium apiospermum</name>
    <dbReference type="NCBI Taxonomy" id="563466"/>
    <lineage>
        <taxon>Eukaryota</taxon>
        <taxon>Fungi</taxon>
        <taxon>Dikarya</taxon>
        <taxon>Ascomycota</taxon>
        <taxon>Pezizomycotina</taxon>
        <taxon>Sordariomycetes</taxon>
        <taxon>Hypocreomycetidae</taxon>
        <taxon>Microascales</taxon>
        <taxon>Microascaceae</taxon>
        <taxon>Scedosporium</taxon>
    </lineage>
</organism>
<dbReference type="EMBL" id="JOWA01000121">
    <property type="protein sequence ID" value="KEZ40562.1"/>
    <property type="molecule type" value="Genomic_DNA"/>
</dbReference>
<dbReference type="PANTHER" id="PTHR37544">
    <property type="entry name" value="SPRAY-RELATED"/>
    <property type="match status" value="1"/>
</dbReference>
<dbReference type="OrthoDB" id="5428901at2759"/>
<dbReference type="KEGG" id="sapo:SAPIO_CDS8474"/>
<dbReference type="GeneID" id="27727546"/>
<dbReference type="AlphaFoldDB" id="A0A084FZQ0"/>
<dbReference type="HOGENOM" id="CLU_005137_1_0_1"/>
<feature type="transmembrane region" description="Helical" evidence="2">
    <location>
        <begin position="418"/>
        <end position="436"/>
    </location>
</feature>
<feature type="transmembrane region" description="Helical" evidence="2">
    <location>
        <begin position="703"/>
        <end position="721"/>
    </location>
</feature>
<dbReference type="OMA" id="TPYRRMA"/>
<dbReference type="RefSeq" id="XP_016640361.1">
    <property type="nucleotide sequence ID" value="XM_016790098.1"/>
</dbReference>
<dbReference type="VEuPathDB" id="FungiDB:SAPIO_CDS8474"/>
<evidence type="ECO:0000256" key="2">
    <source>
        <dbReference type="SAM" id="Phobius"/>
    </source>
</evidence>
<dbReference type="Proteomes" id="UP000028545">
    <property type="component" value="Unassembled WGS sequence"/>
</dbReference>
<keyword evidence="4" id="KW-1185">Reference proteome</keyword>
<evidence type="ECO:0000313" key="4">
    <source>
        <dbReference type="Proteomes" id="UP000028545"/>
    </source>
</evidence>
<dbReference type="InterPro" id="IPR021840">
    <property type="entry name" value="DUF3433"/>
</dbReference>
<feature type="transmembrane region" description="Helical" evidence="2">
    <location>
        <begin position="741"/>
        <end position="760"/>
    </location>
</feature>
<dbReference type="Pfam" id="PF11915">
    <property type="entry name" value="DUF3433"/>
    <property type="match status" value="2"/>
</dbReference>
<name>A0A084FZQ0_PSEDA</name>
<feature type="transmembrane region" description="Helical" evidence="2">
    <location>
        <begin position="389"/>
        <end position="406"/>
    </location>
</feature>
<comment type="caution">
    <text evidence="3">The sequence shown here is derived from an EMBL/GenBank/DDBJ whole genome shotgun (WGS) entry which is preliminary data.</text>
</comment>
<keyword evidence="2" id="KW-0812">Transmembrane</keyword>
<accession>A0A084FZQ0</accession>
<dbReference type="PANTHER" id="PTHR37544:SF3">
    <property type="entry name" value="SPRAY"/>
    <property type="match status" value="1"/>
</dbReference>
<evidence type="ECO:0000256" key="1">
    <source>
        <dbReference type="SAM" id="MobiDB-lite"/>
    </source>
</evidence>
<proteinExistence type="predicted"/>
<keyword evidence="2" id="KW-1133">Transmembrane helix</keyword>
<gene>
    <name evidence="3" type="ORF">SAPIO_CDS8474</name>
</gene>
<feature type="transmembrane region" description="Helical" evidence="2">
    <location>
        <begin position="642"/>
        <end position="664"/>
    </location>
</feature>
<feature type="region of interest" description="Disordered" evidence="1">
    <location>
        <begin position="145"/>
        <end position="209"/>
    </location>
</feature>
<feature type="transmembrane region" description="Helical" evidence="2">
    <location>
        <begin position="59"/>
        <end position="77"/>
    </location>
</feature>
<evidence type="ECO:0000313" key="3">
    <source>
        <dbReference type="EMBL" id="KEZ40562.1"/>
    </source>
</evidence>
<feature type="transmembrane region" description="Helical" evidence="2">
    <location>
        <begin position="595"/>
        <end position="622"/>
    </location>
</feature>
<feature type="transmembrane region" description="Helical" evidence="2">
    <location>
        <begin position="343"/>
        <end position="364"/>
    </location>
</feature>
<keyword evidence="2" id="KW-0472">Membrane</keyword>